<protein>
    <submittedName>
        <fullName evidence="3">T9SS type B sorting domain-containing protein</fullName>
    </submittedName>
</protein>
<evidence type="ECO:0000313" key="3">
    <source>
        <dbReference type="EMBL" id="MVT44585.1"/>
    </source>
</evidence>
<gene>
    <name evidence="3" type="ORF">GO495_28595</name>
</gene>
<name>A0A6N8JH10_9BACT</name>
<keyword evidence="4" id="KW-1185">Reference proteome</keyword>
<reference evidence="3 4" key="1">
    <citation type="submission" date="2019-12" db="EMBL/GenBank/DDBJ databases">
        <title>The draft genomic sequence of strain Chitinophaga oryziterrae JCM 16595.</title>
        <authorList>
            <person name="Zhang X."/>
        </authorList>
    </citation>
    <scope>NUCLEOTIDE SEQUENCE [LARGE SCALE GENOMIC DNA]</scope>
    <source>
        <strain evidence="3 4">JCM 16595</strain>
    </source>
</reference>
<dbReference type="InterPro" id="IPR026341">
    <property type="entry name" value="T9SS_type_B"/>
</dbReference>
<dbReference type="Pfam" id="PF19081">
    <property type="entry name" value="Ig_7"/>
    <property type="match status" value="1"/>
</dbReference>
<dbReference type="OrthoDB" id="599464at2"/>
<evidence type="ECO:0000313" key="4">
    <source>
        <dbReference type="Proteomes" id="UP000468388"/>
    </source>
</evidence>
<organism evidence="3 4">
    <name type="scientific">Chitinophaga oryziterrae</name>
    <dbReference type="NCBI Taxonomy" id="1031224"/>
    <lineage>
        <taxon>Bacteria</taxon>
        <taxon>Pseudomonadati</taxon>
        <taxon>Bacteroidota</taxon>
        <taxon>Chitinophagia</taxon>
        <taxon>Chitinophagales</taxon>
        <taxon>Chitinophagaceae</taxon>
        <taxon>Chitinophaga</taxon>
    </lineage>
</organism>
<dbReference type="RefSeq" id="WP_157303368.1">
    <property type="nucleotide sequence ID" value="NZ_WRXO01000011.1"/>
</dbReference>
<accession>A0A6N8JH10</accession>
<dbReference type="EMBL" id="WRXO01000011">
    <property type="protein sequence ID" value="MVT44585.1"/>
    <property type="molecule type" value="Genomic_DNA"/>
</dbReference>
<sequence>MKKILQLLILCMFCALGIVQAQTTHINIPDTVCMSTTNSTSDQAKFTSINSYLDGGVSSISLATWTITTPSGTDADYNILYSANASPVKATKLVNTKSLTIEFLVPGKYTFKASFTYVQGGVTKSISITRTLVAVNCTISTCNGGYAVMAGFNENFGTMPAGVVRMKYPVDSVVWYGYQSTYGLADNWYNISNTTHQRDEWVTMPDHTGNTNGAMLVANSAIDPLRFYQKKVTGLCSGSVYNFSAWLLDLDGIGVFENNCVTNFIYAGVTFRVLDANDTTRVLANFKTYAVSPNLTSPQWQRYGGQFTIPAGVTDVLVRIINDQPGGCGNDIAIDDISFTYCSPIITAGLIGSSTGLKEVLCEGTPDTLTSSILPVGYFKVPVYQWEMSDDNGVSWFNVPYGTPRDSLLKIPAGALKGTKTVAADYLFRVRVYEKGIADSLGCANPSSPIKITILPMPILYLTKSQVCAGAVVELEASGGFDRFEWRDLPGYVGATRQITLVPPDTTIMVYGFVFYGDGGGKTCKDSNTAYIKVDDKPVVDVAPSTTAICLGDVVDYKINKALAGTEIRWYHGSHGTAIDTTLMPEWNGATDIEVQPGSLADSIYSVMVRSGTCEVESAPLRVIITQTPPKIKFPPIINCSSVNTTGVFNLPDSTQAGVIGSWSIVSYSGIDLQPGETIDDYVKIYNPAKMNTKVSMPYGSTVVIGWTAQAIANGNCKITSTDTLSLVNNPTYSDAGPDQTQCGTSNVFTMAASAPDLTLTGPAAESGKWTLVSGVATIADATSPTTTVTVAGIQDVVLTWAITNAAGCAGNVATVTLHKTAPPSAVLKAPLTICSSAGTFNVDTLSTTGAPTKYVLKAGTPALPGFVTMTDTLVWPITVTYPTGTLPAPNTYNFILTVATANPGCTTDIPFSLNISSPPTAPTGVTVGTPSICDTGSTILTVVGGDLGKKADGVTPDAKWKWYKGACGGTPIDSGASIAVHGIAATTTYYVRAEGTCGNTACASGTVTVYTKPAAAAAGPDQSHCNDSLFIMAANKATAGAGVWTIVSGTATITTSSSEVSTIFVKAGNTATLRWTITNGVCTSNDDIVLTNYKNIQANAGADQNHCATPAFTMAANTPATGSGLWTVVSGAATITTPASATSAVTVATGATATLRWTITNGSCTTTDDVVLTNYATPTTSVAGPAQTHCSDSLFTMAANTPTVGTGLWTIVSGTATITTPASPTSTVFVLAGNTATLQWTISNGTCTPSSTTLVLTNNKNIQATAGADQTHCATPAFTMAANTPATGSGLWTVVSGAATITTPASATSAVTVATGATATLRWTITNGNCTTTDDVVLTNYATPTTSVAGPAQSHCSDSLFTMAANTPTVGTGLWTIVSGTATITTPTSPTSTVFVLAGKTATLQWTISNGTCTPSSMTVVLTNYMKPANAAAGPDLSHCNDSLFTMVANKATFGTGTWTIVSGTATITTPSSEVSTIFVKAGNTATLRWTITNGVCTSNDDIVLTNYKNIQANAGADQNHCATPAFIMAANTPATGSGLWTVVSGAATITTPASATSAVTVATGATATLRWTITNGNCTTTDDVVLTNYATPTTSVAGPAQNHCSDSLFTMAANTPTVGTGLWTIVSGTATITTPASPTSTVFVLAGNTATLQWTISNGTCTASSSTVVLTNYVKPATATAGPDLSHCNDSLFTMVANNASVGTGVWAIVSGTATITTPASPTSTVFVLAGNTATLRWTITNGVCTTSDDIVVTNYKNIKAVAGPDQNNCATPAFTLAANSAGTGTGVWTLIKGAGTITTPASPTSAVTVATGDSAYLVWTITNGLCKTTDTVVLRNYATPTPSVAGPAQTHCNDSLFIMAANKPTIGKGVWTIVSGTATIRTPTSDTSSIIVKAGTTATLQWTISNGTCPPSTSTVVLTNNAKPTTAVAGPDQGHCVDPNFTLAANTPTLGTAVWTLVKGTGTIATPTSPTSAVTVATGDSAYLVWTITNGLCTSTDTVVLRNAQKAVDADAGPAQEHCGDPIFILAGNTPDLPSAIGTWTVLSPASVKIAATEIHKPNAVINVPAGVTATLTWTIANLTCTTSSNVTLTNFGPILGNTITADQTLCATETPATLNGGVVSGGKGTYTYQWIISTDSTNYASIAGATGTSYSPGVIAVTTWFKRVVTSGGCVPDTSKSVKLQLITKPPVVVTVPAAITTDCIQGKDYTTLFGTPTFSHAPYSTEVLTVTSADVTTVVDACTTTIKRTWTATDRCGLTTSAQQTITVVDRTAPVFTTAAPANVTVDCDKVPAAVNLTAKDDCAGMLTVVPIEVRQDIPGACTSNYLLIRKWVIADACGNVSDTLRQTVTVKDLTPPVFTTAAPANITVDCDKVPAKTDLTATDNCTPGVITVTPIDSIATIAGACKQNYRIVRKWVATDNCGNTTILRQTITVQDTSRPVFSIPQPANVTVDCDKVPALPTVTATDNCTAVVTVTVGQKKEFLSTTCSNNYKLTRTWTAKDDCGNTTTMSQVIVVQDTTRPAFTVIPPADTTISCDAIPAPATNLKAIDNCSATSNVKIAYSQTRQNIAGACASNYQLIRTWTAKDECGNSTVIRQVITVVDTTKPVIDPAPADITVNCGESIQIAATLYARDNCDATFPKKATMKEDPYVKDICNGYIIIRRWTIADACGNQAIERVQTITVNPCPKPELDPTLPVNCSNNTKFAILLKNKVSKPKFTLVSITPATAVTTPLTQTSNVFDLKGATQAIFTVTDGVTGCVSDPVTYDLQYTAKPVVDLGNDTAICTGNTLTLDAGAANAAYTIRWSTGETTQMITVASAATYTATVTNGGCTTSDSIKVKINTPPVVNIPDANICEGQSVKLNAYVQGGTYLWNTGDNTASITVSQSNMYWVDVTVGGCTASDTVTVTANPAPVVTLTSDTTICPDETVMLTVNPDGGTVKWLSGETTNSIVVSKPGDYWVTVTRSGCIVNDTVKVAQKPAIVIDLGPDRDICIGGRVVVDGSNPDAISYLWNDGDTNPVKEITQPGKYTISVMDKFCSKITMDSVSVNVAGIPAVLLGNDTTLCKGQTLTLTVNAGTGNSIKWQDGATTPTYPVTVSGYYSVTVYNDCGTATDQIAVTFKDCDPRPQFPNAFTPNGDGNNDTFKPIVNGPMYDYDLRIYNRWGEMIFISKDSQTGWNGKYGGRLVDNGTYVWMLSYKKLMGGPVNVVKGEITVIR</sequence>
<dbReference type="InterPro" id="IPR044023">
    <property type="entry name" value="Ig_7"/>
</dbReference>
<evidence type="ECO:0000256" key="1">
    <source>
        <dbReference type="SAM" id="SignalP"/>
    </source>
</evidence>
<feature type="chain" id="PRO_5027070986" evidence="1">
    <location>
        <begin position="22"/>
        <end position="3218"/>
    </location>
</feature>
<feature type="signal peptide" evidence="1">
    <location>
        <begin position="1"/>
        <end position="21"/>
    </location>
</feature>
<dbReference type="Proteomes" id="UP000468388">
    <property type="component" value="Unassembled WGS sequence"/>
</dbReference>
<dbReference type="NCBIfam" id="TIGR04131">
    <property type="entry name" value="Bac_Flav_CTERM"/>
    <property type="match status" value="1"/>
</dbReference>
<comment type="caution">
    <text evidence="3">The sequence shown here is derived from an EMBL/GenBank/DDBJ whole genome shotgun (WGS) entry which is preliminary data.</text>
</comment>
<proteinExistence type="predicted"/>
<dbReference type="Pfam" id="PF13585">
    <property type="entry name" value="CHU_C"/>
    <property type="match status" value="1"/>
</dbReference>
<evidence type="ECO:0000259" key="2">
    <source>
        <dbReference type="Pfam" id="PF19081"/>
    </source>
</evidence>
<keyword evidence="1" id="KW-0732">Signal</keyword>
<dbReference type="Gene3D" id="2.60.120.260">
    <property type="entry name" value="Galactose-binding domain-like"/>
    <property type="match status" value="1"/>
</dbReference>
<feature type="domain" description="Ig-like" evidence="2">
    <location>
        <begin position="920"/>
        <end position="1010"/>
    </location>
</feature>